<evidence type="ECO:0000313" key="11">
    <source>
        <dbReference type="Proteomes" id="UP000214588"/>
    </source>
</evidence>
<keyword evidence="7" id="KW-0175">Coiled coil</keyword>
<sequence length="254" mass="27748">MYTEDEILILAGNAAEIMLANGGETYRVEQMVEYMCKSAGIKFVEPYATPTGIFISVNNVDEPPETTIRRVRSRTIDLDKVSRINELSRRIASHEISYQKAQKELKSIAKEGKTFGFWPTIWGACMISASSAMFFGGHWIDILPSFIISFIIQITINYMDIRDIYFFSDFLAGLIGGLVGSAFINLGFGTSLDVLTVSALMPLVPGVAITNGVRDIIKGDLNSGMVRVFAAIWVAVAIASGVVASFYIVGGGQF</sequence>
<feature type="domain" description="Threonine/serine exporter-like N-terminal" evidence="9">
    <location>
        <begin position="11"/>
        <end position="248"/>
    </location>
</feature>
<dbReference type="PANTHER" id="PTHR34390:SF2">
    <property type="entry name" value="SUCCINATE TRANSPORTER SUBUNIT YJJP-RELATED"/>
    <property type="match status" value="1"/>
</dbReference>
<comment type="caution">
    <text evidence="10">The sequence shown here is derived from an EMBL/GenBank/DDBJ whole genome shotgun (WGS) entry which is preliminary data.</text>
</comment>
<feature type="transmembrane region" description="Helical" evidence="8">
    <location>
        <begin position="142"/>
        <end position="159"/>
    </location>
</feature>
<reference evidence="10 11" key="1">
    <citation type="submission" date="2017-06" db="EMBL/GenBank/DDBJ databases">
        <title>Draft Genome Sequence of Natranaerobius trueperi halophilic, alkalithermophilic bacteria from soda lakes.</title>
        <authorList>
            <person name="Zhao B."/>
        </authorList>
    </citation>
    <scope>NUCLEOTIDE SEQUENCE [LARGE SCALE GENOMIC DNA]</scope>
    <source>
        <strain evidence="10 11">DSM 18760</strain>
    </source>
</reference>
<dbReference type="PANTHER" id="PTHR34390">
    <property type="entry name" value="UPF0442 PROTEIN YJJB-RELATED"/>
    <property type="match status" value="1"/>
</dbReference>
<keyword evidence="4 8" id="KW-1133">Transmembrane helix</keyword>
<evidence type="ECO:0000313" key="10">
    <source>
        <dbReference type="EMBL" id="OWZ82908.1"/>
    </source>
</evidence>
<dbReference type="AlphaFoldDB" id="A0A226BV42"/>
<evidence type="ECO:0000256" key="4">
    <source>
        <dbReference type="ARBA" id="ARBA00022989"/>
    </source>
</evidence>
<comment type="subcellular location">
    <subcellularLocation>
        <location evidence="1">Cell membrane</location>
        <topology evidence="1">Multi-pass membrane protein</topology>
    </subcellularLocation>
</comment>
<proteinExistence type="inferred from homology"/>
<dbReference type="GO" id="GO:0022857">
    <property type="term" value="F:transmembrane transporter activity"/>
    <property type="evidence" value="ECO:0007669"/>
    <property type="project" value="InterPro"/>
</dbReference>
<dbReference type="GO" id="GO:0015744">
    <property type="term" value="P:succinate transport"/>
    <property type="evidence" value="ECO:0007669"/>
    <property type="project" value="TreeGrafter"/>
</dbReference>
<keyword evidence="3 8" id="KW-0812">Transmembrane</keyword>
<keyword evidence="11" id="KW-1185">Reference proteome</keyword>
<dbReference type="InterPro" id="IPR050539">
    <property type="entry name" value="ThrE_Dicarb/AminoAcid_Exp"/>
</dbReference>
<evidence type="ECO:0000256" key="8">
    <source>
        <dbReference type="SAM" id="Phobius"/>
    </source>
</evidence>
<feature type="transmembrane region" description="Helical" evidence="8">
    <location>
        <begin position="225"/>
        <end position="249"/>
    </location>
</feature>
<evidence type="ECO:0000256" key="6">
    <source>
        <dbReference type="ARBA" id="ARBA00034125"/>
    </source>
</evidence>
<gene>
    <name evidence="10" type="ORF">CDO51_11540</name>
</gene>
<feature type="coiled-coil region" evidence="7">
    <location>
        <begin position="84"/>
        <end position="111"/>
    </location>
</feature>
<accession>A0A226BV42</accession>
<dbReference type="RefSeq" id="WP_089024389.1">
    <property type="nucleotide sequence ID" value="NZ_NIQC01000034.1"/>
</dbReference>
<dbReference type="OrthoDB" id="9813917at2"/>
<feature type="transmembrane region" description="Helical" evidence="8">
    <location>
        <begin position="194"/>
        <end position="213"/>
    </location>
</feature>
<keyword evidence="5 8" id="KW-0472">Membrane</keyword>
<dbReference type="InterPro" id="IPR010619">
    <property type="entry name" value="ThrE-like_N"/>
</dbReference>
<evidence type="ECO:0000256" key="3">
    <source>
        <dbReference type="ARBA" id="ARBA00022692"/>
    </source>
</evidence>
<feature type="transmembrane region" description="Helical" evidence="8">
    <location>
        <begin position="115"/>
        <end position="136"/>
    </location>
</feature>
<protein>
    <recommendedName>
        <fullName evidence="9">Threonine/serine exporter-like N-terminal domain-containing protein</fullName>
    </recommendedName>
</protein>
<dbReference type="Pfam" id="PF06738">
    <property type="entry name" value="ThrE"/>
    <property type="match status" value="1"/>
</dbReference>
<name>A0A226BV42_9FIRM</name>
<dbReference type="EMBL" id="NIQC01000034">
    <property type="protein sequence ID" value="OWZ82908.1"/>
    <property type="molecule type" value="Genomic_DNA"/>
</dbReference>
<keyword evidence="2" id="KW-1003">Cell membrane</keyword>
<organism evidence="10 11">
    <name type="scientific">Natranaerobius trueperi</name>
    <dbReference type="NCBI Taxonomy" id="759412"/>
    <lineage>
        <taxon>Bacteria</taxon>
        <taxon>Bacillati</taxon>
        <taxon>Bacillota</taxon>
        <taxon>Clostridia</taxon>
        <taxon>Natranaerobiales</taxon>
        <taxon>Natranaerobiaceae</taxon>
        <taxon>Natranaerobius</taxon>
    </lineage>
</organism>
<feature type="transmembrane region" description="Helical" evidence="8">
    <location>
        <begin position="166"/>
        <end position="188"/>
    </location>
</feature>
<evidence type="ECO:0000256" key="5">
    <source>
        <dbReference type="ARBA" id="ARBA00023136"/>
    </source>
</evidence>
<evidence type="ECO:0000256" key="7">
    <source>
        <dbReference type="SAM" id="Coils"/>
    </source>
</evidence>
<evidence type="ECO:0000256" key="1">
    <source>
        <dbReference type="ARBA" id="ARBA00004651"/>
    </source>
</evidence>
<comment type="similarity">
    <text evidence="6">Belongs to the ThrE exporter (TC 2.A.79) family.</text>
</comment>
<dbReference type="GO" id="GO:0005886">
    <property type="term" value="C:plasma membrane"/>
    <property type="evidence" value="ECO:0007669"/>
    <property type="project" value="UniProtKB-SubCell"/>
</dbReference>
<dbReference type="Proteomes" id="UP000214588">
    <property type="component" value="Unassembled WGS sequence"/>
</dbReference>
<evidence type="ECO:0000259" key="9">
    <source>
        <dbReference type="Pfam" id="PF06738"/>
    </source>
</evidence>
<evidence type="ECO:0000256" key="2">
    <source>
        <dbReference type="ARBA" id="ARBA00022475"/>
    </source>
</evidence>